<organism evidence="2 3">
    <name type="scientific">Penicillium desertorum</name>
    <dbReference type="NCBI Taxonomy" id="1303715"/>
    <lineage>
        <taxon>Eukaryota</taxon>
        <taxon>Fungi</taxon>
        <taxon>Dikarya</taxon>
        <taxon>Ascomycota</taxon>
        <taxon>Pezizomycotina</taxon>
        <taxon>Eurotiomycetes</taxon>
        <taxon>Eurotiomycetidae</taxon>
        <taxon>Eurotiales</taxon>
        <taxon>Aspergillaceae</taxon>
        <taxon>Penicillium</taxon>
    </lineage>
</organism>
<comment type="caution">
    <text evidence="2">The sequence shown here is derived from an EMBL/GenBank/DDBJ whole genome shotgun (WGS) entry which is preliminary data.</text>
</comment>
<dbReference type="OrthoDB" id="4354464at2759"/>
<feature type="domain" description="F-box" evidence="1">
    <location>
        <begin position="5"/>
        <end position="52"/>
    </location>
</feature>
<dbReference type="Proteomes" id="UP001147760">
    <property type="component" value="Unassembled WGS sequence"/>
</dbReference>
<evidence type="ECO:0000313" key="2">
    <source>
        <dbReference type="EMBL" id="KAJ5462351.1"/>
    </source>
</evidence>
<proteinExistence type="predicted"/>
<dbReference type="SUPFAM" id="SSF81383">
    <property type="entry name" value="F-box domain"/>
    <property type="match status" value="1"/>
</dbReference>
<reference evidence="2" key="2">
    <citation type="journal article" date="2023" name="IMA Fungus">
        <title>Comparative genomic study of the Penicillium genus elucidates a diverse pangenome and 15 lateral gene transfer events.</title>
        <authorList>
            <person name="Petersen C."/>
            <person name="Sorensen T."/>
            <person name="Nielsen M.R."/>
            <person name="Sondergaard T.E."/>
            <person name="Sorensen J.L."/>
            <person name="Fitzpatrick D.A."/>
            <person name="Frisvad J.C."/>
            <person name="Nielsen K.L."/>
        </authorList>
    </citation>
    <scope>NUCLEOTIDE SEQUENCE</scope>
    <source>
        <strain evidence="2">IBT 17660</strain>
    </source>
</reference>
<protein>
    <recommendedName>
        <fullName evidence="1">F-box domain-containing protein</fullName>
    </recommendedName>
</protein>
<accession>A0A9X0BHP0</accession>
<keyword evidence="3" id="KW-1185">Reference proteome</keyword>
<reference evidence="2" key="1">
    <citation type="submission" date="2022-12" db="EMBL/GenBank/DDBJ databases">
        <authorList>
            <person name="Petersen C."/>
        </authorList>
    </citation>
    <scope>NUCLEOTIDE SEQUENCE</scope>
    <source>
        <strain evidence="2">IBT 17660</strain>
    </source>
</reference>
<dbReference type="PROSITE" id="PS50181">
    <property type="entry name" value="FBOX"/>
    <property type="match status" value="1"/>
</dbReference>
<dbReference type="AlphaFoldDB" id="A0A9X0BHP0"/>
<dbReference type="InterPro" id="IPR001810">
    <property type="entry name" value="F-box_dom"/>
</dbReference>
<dbReference type="InterPro" id="IPR036047">
    <property type="entry name" value="F-box-like_dom_sf"/>
</dbReference>
<dbReference type="EMBL" id="JAPWDO010000007">
    <property type="protein sequence ID" value="KAJ5462351.1"/>
    <property type="molecule type" value="Genomic_DNA"/>
</dbReference>
<gene>
    <name evidence="2" type="ORF">N7530_010556</name>
</gene>
<evidence type="ECO:0000259" key="1">
    <source>
        <dbReference type="PROSITE" id="PS50181"/>
    </source>
</evidence>
<evidence type="ECO:0000313" key="3">
    <source>
        <dbReference type="Proteomes" id="UP001147760"/>
    </source>
</evidence>
<name>A0A9X0BHP0_9EURO</name>
<sequence>MAVPMSMFQNLPLKLAQMIFQHLRRSPALVYSLSLTCRRFHIVATPLLYSSICLTDPVSSGQLARTLRQSSWLSRLAVELQVHFHDKEMDQSYEPLLSAVFEMRNLEA</sequence>
<dbReference type="Pfam" id="PF12937">
    <property type="entry name" value="F-box-like"/>
    <property type="match status" value="1"/>
</dbReference>